<dbReference type="InterPro" id="IPR012338">
    <property type="entry name" value="Beta-lactam/transpept-like"/>
</dbReference>
<dbReference type="PROSITE" id="PS51318">
    <property type="entry name" value="TAT"/>
    <property type="match status" value="1"/>
</dbReference>
<gene>
    <name evidence="3" type="ORF">FJV41_06350</name>
</gene>
<dbReference type="Gene3D" id="3.40.710.10">
    <property type="entry name" value="DD-peptidase/beta-lactamase superfamily"/>
    <property type="match status" value="1"/>
</dbReference>
<evidence type="ECO:0000259" key="2">
    <source>
        <dbReference type="Pfam" id="PF11954"/>
    </source>
</evidence>
<keyword evidence="4" id="KW-1185">Reference proteome</keyword>
<dbReference type="InterPro" id="IPR050491">
    <property type="entry name" value="AmpC-like"/>
</dbReference>
<dbReference type="GO" id="GO:0016787">
    <property type="term" value="F:hydrolase activity"/>
    <property type="evidence" value="ECO:0007669"/>
    <property type="project" value="UniProtKB-KW"/>
</dbReference>
<accession>A0A540X6A5</accession>
<dbReference type="InterPro" id="IPR006311">
    <property type="entry name" value="TAT_signal"/>
</dbReference>
<feature type="domain" description="Peptidase S12 Pab87-related C-terminal" evidence="2">
    <location>
        <begin position="482"/>
        <end position="567"/>
    </location>
</feature>
<dbReference type="AlphaFoldDB" id="A0A540X6A5"/>
<dbReference type="Pfam" id="PF11954">
    <property type="entry name" value="DUF3471"/>
    <property type="match status" value="1"/>
</dbReference>
<dbReference type="EMBL" id="VIFM01000017">
    <property type="protein sequence ID" value="TQF16773.1"/>
    <property type="molecule type" value="Genomic_DNA"/>
</dbReference>
<dbReference type="Proteomes" id="UP000315369">
    <property type="component" value="Unassembled WGS sequence"/>
</dbReference>
<dbReference type="SUPFAM" id="SSF56601">
    <property type="entry name" value="beta-lactamase/transpeptidase-like"/>
    <property type="match status" value="1"/>
</dbReference>
<dbReference type="InterPro" id="IPR001466">
    <property type="entry name" value="Beta-lactam-related"/>
</dbReference>
<organism evidence="3 4">
    <name type="scientific">Myxococcus llanfairpwllgwyngyllgogerychwyrndrobwllllantysiliogogogochensis</name>
    <dbReference type="NCBI Taxonomy" id="2590453"/>
    <lineage>
        <taxon>Bacteria</taxon>
        <taxon>Pseudomonadati</taxon>
        <taxon>Myxococcota</taxon>
        <taxon>Myxococcia</taxon>
        <taxon>Myxococcales</taxon>
        <taxon>Cystobacterineae</taxon>
        <taxon>Myxococcaceae</taxon>
        <taxon>Myxococcus</taxon>
    </lineage>
</organism>
<dbReference type="OrthoDB" id="5377981at2"/>
<sequence>MGPGSLASASTGLSGCAPRVRRNRFDVRLPGGVMAHDDGQGSAPTAATGMARRTLLRGLGAAGVGAAITGTGSTAAAPAPGPRAVASATSTASGQITAEGVTRALAVLDDIVKKDKAATSVPGIAVAVVYEGQVRYLKGLGERQAGVVGDVDVDTVFQLASVSKPLSSTVIAAALTRRLAKVDWNDTLQTFRPGFTLADAWVGQHVTVADMFSHRSGLPDHAGDLLEDLGYTGEQIISKLALYPLARFRDNYAYTNYGLTAGAQAFATATGRSWQDLSREMIFAPLGMSSTSYSFADLQASKNRAALHTLVNGQWTPDLGANNDGQAPAGGANSSVRDLARWLTMLISGGGFPGLQTPVVDVPGLQTVWKPNNVTHGPEELGGRASFYGLGWNVDYEDTGELRLGHSGGFGRGASTVITVYPSKKLAIAVLTNSDPRGVPEAIAAEFVDIVRYNASTRDWLAFLAPIVAEPITPDQTKYSKPAVNPTPARNLGAYVGTYPNRVYGDLTVSLRDGALSFTVGPAGKRFPLTHYSGDEFYFQTTGENASGFSGALFAAPRTKVLSLTINAWNRDKLGVFTRR</sequence>
<feature type="domain" description="Beta-lactamase-related" evidence="1">
    <location>
        <begin position="108"/>
        <end position="448"/>
    </location>
</feature>
<protein>
    <submittedName>
        <fullName evidence="3">Serine hydrolase</fullName>
    </submittedName>
</protein>
<dbReference type="PANTHER" id="PTHR46825:SF15">
    <property type="entry name" value="BETA-LACTAMASE-RELATED DOMAIN-CONTAINING PROTEIN"/>
    <property type="match status" value="1"/>
</dbReference>
<evidence type="ECO:0000313" key="4">
    <source>
        <dbReference type="Proteomes" id="UP000315369"/>
    </source>
</evidence>
<dbReference type="InterPro" id="IPR021860">
    <property type="entry name" value="Peptidase_S12_Pab87-rel_C"/>
</dbReference>
<proteinExistence type="predicted"/>
<reference evidence="3 4" key="1">
    <citation type="submission" date="2019-06" db="EMBL/GenBank/DDBJ databases">
        <authorList>
            <person name="Livingstone P."/>
            <person name="Whitworth D."/>
        </authorList>
    </citation>
    <scope>NUCLEOTIDE SEQUENCE [LARGE SCALE GENOMIC DNA]</scope>
    <source>
        <strain evidence="3 4">AM401</strain>
    </source>
</reference>
<name>A0A540X6A5_9BACT</name>
<dbReference type="PANTHER" id="PTHR46825">
    <property type="entry name" value="D-ALANYL-D-ALANINE-CARBOXYPEPTIDASE/ENDOPEPTIDASE AMPH"/>
    <property type="match status" value="1"/>
</dbReference>
<comment type="caution">
    <text evidence="3">The sequence shown here is derived from an EMBL/GenBank/DDBJ whole genome shotgun (WGS) entry which is preliminary data.</text>
</comment>
<dbReference type="Pfam" id="PF00144">
    <property type="entry name" value="Beta-lactamase"/>
    <property type="match status" value="1"/>
</dbReference>
<evidence type="ECO:0000313" key="3">
    <source>
        <dbReference type="EMBL" id="TQF16773.1"/>
    </source>
</evidence>
<dbReference type="Gene3D" id="2.40.128.600">
    <property type="match status" value="1"/>
</dbReference>
<keyword evidence="3" id="KW-0378">Hydrolase</keyword>
<evidence type="ECO:0000259" key="1">
    <source>
        <dbReference type="Pfam" id="PF00144"/>
    </source>
</evidence>